<sequence>MELEKDIYENEIIYKELDTTIENTKHYVRGGCTLDTSSLKCQQDSVITSLEEEKANQTVLKASLARLKSLHMRLDQFFAYITKILEQNIDESATSSEHKVSEQQITMSALLRLFKPEQTIE</sequence>
<dbReference type="Proteomes" id="UP000075883">
    <property type="component" value="Unassembled WGS sequence"/>
</dbReference>
<organism evidence="1 2">
    <name type="scientific">Anopheles culicifacies</name>
    <dbReference type="NCBI Taxonomy" id="139723"/>
    <lineage>
        <taxon>Eukaryota</taxon>
        <taxon>Metazoa</taxon>
        <taxon>Ecdysozoa</taxon>
        <taxon>Arthropoda</taxon>
        <taxon>Hexapoda</taxon>
        <taxon>Insecta</taxon>
        <taxon>Pterygota</taxon>
        <taxon>Neoptera</taxon>
        <taxon>Endopterygota</taxon>
        <taxon>Diptera</taxon>
        <taxon>Nematocera</taxon>
        <taxon>Culicoidea</taxon>
        <taxon>Culicidae</taxon>
        <taxon>Anophelinae</taxon>
        <taxon>Anopheles</taxon>
        <taxon>culicifacies species complex</taxon>
    </lineage>
</organism>
<reference evidence="2" key="1">
    <citation type="submission" date="2013-09" db="EMBL/GenBank/DDBJ databases">
        <title>The Genome Sequence of Anopheles culicifacies species A.</title>
        <authorList>
            <consortium name="The Broad Institute Genomics Platform"/>
            <person name="Neafsey D.E."/>
            <person name="Besansky N."/>
            <person name="Howell P."/>
            <person name="Walton C."/>
            <person name="Young S.K."/>
            <person name="Zeng Q."/>
            <person name="Gargeya S."/>
            <person name="Fitzgerald M."/>
            <person name="Haas B."/>
            <person name="Abouelleil A."/>
            <person name="Allen A.W."/>
            <person name="Alvarado L."/>
            <person name="Arachchi H.M."/>
            <person name="Berlin A.M."/>
            <person name="Chapman S.B."/>
            <person name="Gainer-Dewar J."/>
            <person name="Goldberg J."/>
            <person name="Griggs A."/>
            <person name="Gujja S."/>
            <person name="Hansen M."/>
            <person name="Howarth C."/>
            <person name="Imamovic A."/>
            <person name="Ireland A."/>
            <person name="Larimer J."/>
            <person name="McCowan C."/>
            <person name="Murphy C."/>
            <person name="Pearson M."/>
            <person name="Poon T.W."/>
            <person name="Priest M."/>
            <person name="Roberts A."/>
            <person name="Saif S."/>
            <person name="Shea T."/>
            <person name="Sisk P."/>
            <person name="Sykes S."/>
            <person name="Wortman J."/>
            <person name="Nusbaum C."/>
            <person name="Birren B."/>
        </authorList>
    </citation>
    <scope>NUCLEOTIDE SEQUENCE [LARGE SCALE GENOMIC DNA]</scope>
    <source>
        <strain evidence="2">A-37</strain>
    </source>
</reference>
<keyword evidence="2" id="KW-1185">Reference proteome</keyword>
<dbReference type="EnsemblMetazoa" id="ACUA027804-RA">
    <property type="protein sequence ID" value="ACUA027804-PA"/>
    <property type="gene ID" value="ACUA027804"/>
</dbReference>
<name>A0A182MW96_9DIPT</name>
<proteinExistence type="predicted"/>
<evidence type="ECO:0000313" key="1">
    <source>
        <dbReference type="EnsemblMetazoa" id="ACUA027804-PA"/>
    </source>
</evidence>
<reference evidence="1" key="2">
    <citation type="submission" date="2020-05" db="UniProtKB">
        <authorList>
            <consortium name="EnsemblMetazoa"/>
        </authorList>
    </citation>
    <scope>IDENTIFICATION</scope>
    <source>
        <strain evidence="1">A-37</strain>
    </source>
</reference>
<accession>A0A182MW96</accession>
<dbReference type="EMBL" id="AXCM01019908">
    <property type="status" value="NOT_ANNOTATED_CDS"/>
    <property type="molecule type" value="Genomic_DNA"/>
</dbReference>
<dbReference type="AlphaFoldDB" id="A0A182MW96"/>
<evidence type="ECO:0000313" key="2">
    <source>
        <dbReference type="Proteomes" id="UP000075883"/>
    </source>
</evidence>
<protein>
    <submittedName>
        <fullName evidence="1">Uncharacterized protein</fullName>
    </submittedName>
</protein>
<dbReference type="VEuPathDB" id="VectorBase:ACUA027804"/>